<protein>
    <submittedName>
        <fullName evidence="1">Uncharacterized protein</fullName>
    </submittedName>
</protein>
<dbReference type="EMBL" id="VTPY01000003">
    <property type="protein sequence ID" value="KAA0013288.1"/>
    <property type="molecule type" value="Genomic_DNA"/>
</dbReference>
<dbReference type="Proteomes" id="UP000486760">
    <property type="component" value="Unassembled WGS sequence"/>
</dbReference>
<name>A0A7V7G2H3_9GAMM</name>
<comment type="caution">
    <text evidence="1">The sequence shown here is derived from an EMBL/GenBank/DDBJ whole genome shotgun (WGS) entry which is preliminary data.</text>
</comment>
<evidence type="ECO:0000313" key="1">
    <source>
        <dbReference type="EMBL" id="KAA0013288.1"/>
    </source>
</evidence>
<keyword evidence="2" id="KW-1185">Reference proteome</keyword>
<organism evidence="1 2">
    <name type="scientific">Billgrantia pellis</name>
    <dbReference type="NCBI Taxonomy" id="2606936"/>
    <lineage>
        <taxon>Bacteria</taxon>
        <taxon>Pseudomonadati</taxon>
        <taxon>Pseudomonadota</taxon>
        <taxon>Gammaproteobacteria</taxon>
        <taxon>Oceanospirillales</taxon>
        <taxon>Halomonadaceae</taxon>
        <taxon>Billgrantia</taxon>
    </lineage>
</organism>
<sequence>MSEIIGGLFGVVPNLLALPKERRELRDNALREILVALDETYLYYRDIERGKGRSDDREALLVRYWSAAAIPMRHIDRDLAQRCDQKAEYCLNPDTYDADAVKELGIGLESVRNAYRTLLNPRSLVHKPSAVRREPRL</sequence>
<evidence type="ECO:0000313" key="2">
    <source>
        <dbReference type="Proteomes" id="UP000486760"/>
    </source>
</evidence>
<dbReference type="AlphaFoldDB" id="A0A7V7G2H3"/>
<accession>A0A7V7G2H3</accession>
<proteinExistence type="predicted"/>
<reference evidence="1 2" key="1">
    <citation type="submission" date="2019-08" db="EMBL/GenBank/DDBJ databases">
        <title>Bioinformatics analysis of the strain L3 and L5.</title>
        <authorList>
            <person name="Li X."/>
        </authorList>
    </citation>
    <scope>NUCLEOTIDE SEQUENCE [LARGE SCALE GENOMIC DNA]</scope>
    <source>
        <strain evidence="1 2">L5</strain>
    </source>
</reference>
<gene>
    <name evidence="1" type="ORF">F0A17_08645</name>
</gene>